<reference evidence="2 3" key="1">
    <citation type="journal article" date="2014" name="Genome Announc.">
        <title>Draft genome sequence of the pathogenic fungus Scedosporium apiospermum.</title>
        <authorList>
            <person name="Vandeputte P."/>
            <person name="Ghamrawi S."/>
            <person name="Rechenmann M."/>
            <person name="Iltis A."/>
            <person name="Giraud S."/>
            <person name="Fleury M."/>
            <person name="Thornton C."/>
            <person name="Delhaes L."/>
            <person name="Meyer W."/>
            <person name="Papon N."/>
            <person name="Bouchara J.P."/>
        </authorList>
    </citation>
    <scope>NUCLEOTIDE SEQUENCE [LARGE SCALE GENOMIC DNA]</scope>
    <source>
        <strain evidence="2 3">IHEM 14462</strain>
    </source>
</reference>
<organism evidence="2 3">
    <name type="scientific">Pseudallescheria apiosperma</name>
    <name type="common">Scedosporium apiospermum</name>
    <dbReference type="NCBI Taxonomy" id="563466"/>
    <lineage>
        <taxon>Eukaryota</taxon>
        <taxon>Fungi</taxon>
        <taxon>Dikarya</taxon>
        <taxon>Ascomycota</taxon>
        <taxon>Pezizomycotina</taxon>
        <taxon>Sordariomycetes</taxon>
        <taxon>Hypocreomycetidae</taxon>
        <taxon>Microascales</taxon>
        <taxon>Microascaceae</taxon>
        <taxon>Scedosporium</taxon>
    </lineage>
</organism>
<dbReference type="EMBL" id="JOWA01000077">
    <property type="protein sequence ID" value="KEZ45554.1"/>
    <property type="molecule type" value="Genomic_DNA"/>
</dbReference>
<dbReference type="HOGENOM" id="CLU_1295060_0_0_1"/>
<protein>
    <submittedName>
        <fullName evidence="2">Uncharacterized protein</fullName>
    </submittedName>
</protein>
<proteinExistence type="predicted"/>
<dbReference type="GeneID" id="27720961"/>
<evidence type="ECO:0000313" key="3">
    <source>
        <dbReference type="Proteomes" id="UP000028545"/>
    </source>
</evidence>
<dbReference type="VEuPathDB" id="FungiDB:SAPIO_CDS1889"/>
<dbReference type="OrthoDB" id="6133115at2759"/>
<gene>
    <name evidence="2" type="ORF">SAPIO_CDS1889</name>
</gene>
<dbReference type="Proteomes" id="UP000028545">
    <property type="component" value="Unassembled WGS sequence"/>
</dbReference>
<feature type="signal peptide" evidence="1">
    <location>
        <begin position="1"/>
        <end position="23"/>
    </location>
</feature>
<comment type="caution">
    <text evidence="2">The sequence shown here is derived from an EMBL/GenBank/DDBJ whole genome shotgun (WGS) entry which is preliminary data.</text>
</comment>
<sequence>MWDNCWILFFCCFGEIAAPPALSLENAVNVGSYILTPSGGGSLPIDLWTDSQCRRGDFEGMVVAFLLSESLLREMRDDTQVKLGQGNFHAKLPSSYGRCGVEGTCQYGRCSTVYEEAQSKGVGGPVIGKMFLFYGVAGGAWPDLTVAYCAEILPYNIRAKRLAVNLAMVSLAAVVKQDANPVRLSDLQWYSTLEEIADRFEGEDPYVAHIKDH</sequence>
<dbReference type="RefSeq" id="XP_016645353.1">
    <property type="nucleotide sequence ID" value="XM_016785056.1"/>
</dbReference>
<evidence type="ECO:0000313" key="2">
    <source>
        <dbReference type="EMBL" id="KEZ45554.1"/>
    </source>
</evidence>
<dbReference type="AlphaFoldDB" id="A0A084GDZ2"/>
<dbReference type="KEGG" id="sapo:SAPIO_CDS1889"/>
<keyword evidence="1" id="KW-0732">Signal</keyword>
<accession>A0A084GDZ2</accession>
<name>A0A084GDZ2_PSEDA</name>
<evidence type="ECO:0000256" key="1">
    <source>
        <dbReference type="SAM" id="SignalP"/>
    </source>
</evidence>
<keyword evidence="3" id="KW-1185">Reference proteome</keyword>
<feature type="chain" id="PRO_5001775539" evidence="1">
    <location>
        <begin position="24"/>
        <end position="213"/>
    </location>
</feature>